<accession>A0A1R1PNQ5</accession>
<evidence type="ECO:0000313" key="1">
    <source>
        <dbReference type="EMBL" id="OMH82599.1"/>
    </source>
</evidence>
<reference evidence="2" key="1">
    <citation type="submission" date="2017-01" db="EMBL/GenBank/DDBJ databases">
        <authorList>
            <person name="Wang Y."/>
            <person name="White M."/>
            <person name="Kvist S."/>
            <person name="Moncalvo J.-M."/>
        </authorList>
    </citation>
    <scope>NUCLEOTIDE SEQUENCE [LARGE SCALE GENOMIC DNA]</scope>
    <source>
        <strain evidence="2">COL-18-3</strain>
    </source>
</reference>
<proteinExistence type="predicted"/>
<comment type="caution">
    <text evidence="1">The sequence shown here is derived from an EMBL/GenBank/DDBJ whole genome shotgun (WGS) entry which is preliminary data.</text>
</comment>
<organism evidence="1 2">
    <name type="scientific">Zancudomyces culisetae</name>
    <name type="common">Gut fungus</name>
    <name type="synonym">Smittium culisetae</name>
    <dbReference type="NCBI Taxonomy" id="1213189"/>
    <lineage>
        <taxon>Eukaryota</taxon>
        <taxon>Fungi</taxon>
        <taxon>Fungi incertae sedis</taxon>
        <taxon>Zoopagomycota</taxon>
        <taxon>Kickxellomycotina</taxon>
        <taxon>Harpellomycetes</taxon>
        <taxon>Harpellales</taxon>
        <taxon>Legeriomycetaceae</taxon>
        <taxon>Zancudomyces</taxon>
    </lineage>
</organism>
<dbReference type="AlphaFoldDB" id="A0A1R1PNQ5"/>
<protein>
    <submittedName>
        <fullName evidence="1">Uncharacterized protein</fullName>
    </submittedName>
</protein>
<keyword evidence="2" id="KW-1185">Reference proteome</keyword>
<dbReference type="EMBL" id="LSSK01000633">
    <property type="protein sequence ID" value="OMH82599.1"/>
    <property type="molecule type" value="Genomic_DNA"/>
</dbReference>
<name>A0A1R1PNQ5_ZANCU</name>
<dbReference type="Proteomes" id="UP000188320">
    <property type="component" value="Unassembled WGS sequence"/>
</dbReference>
<gene>
    <name evidence="1" type="ORF">AX774_g3919</name>
</gene>
<sequence length="236" mass="25599">MLYRFSVSTLGMVETPCTRCLTLKLFCDTKSELTRFCRTAKTTRHPFTPITSGHCCTSLPSCSAKFVKTSPLSPSNSHCITLSLSINLANRCGVHSSIELSPNLTQFSISKLFRPSNILSANTFCAFMSIPSFISASTPTLALFSGSACGCESVCNCTCILELSESYSNSSNWYCVICVNLHSTICGDSTSSNTCEFSVPLNWARYINASSTHATILYFAAIPNTEYNPESAARNA</sequence>
<evidence type="ECO:0000313" key="2">
    <source>
        <dbReference type="Proteomes" id="UP000188320"/>
    </source>
</evidence>